<accession>A0A5J4TFT9</accession>
<dbReference type="Proteomes" id="UP000324800">
    <property type="component" value="Unassembled WGS sequence"/>
</dbReference>
<dbReference type="EMBL" id="SNRW01032709">
    <property type="protein sequence ID" value="KAA6356603.1"/>
    <property type="molecule type" value="Genomic_DNA"/>
</dbReference>
<sequence length="100" mass="11467">MNMAVITIMMEKLIQKNYPLKIGFNAMQKIGVNLTDILSGQEKMKMFEILKENLKTNQVYMKDLNEWKDKTGDIRSGEYNTDANECTEVLLGLNNVDECA</sequence>
<proteinExistence type="predicted"/>
<comment type="caution">
    <text evidence="1">The sequence shown here is derived from an EMBL/GenBank/DDBJ whole genome shotgun (WGS) entry which is preliminary data.</text>
</comment>
<name>A0A5J4TFT9_9EUKA</name>
<dbReference type="AlphaFoldDB" id="A0A5J4TFT9"/>
<evidence type="ECO:0000313" key="1">
    <source>
        <dbReference type="EMBL" id="KAA6356603.1"/>
    </source>
</evidence>
<reference evidence="1 2" key="1">
    <citation type="submission" date="2019-03" db="EMBL/GenBank/DDBJ databases">
        <title>Single cell metagenomics reveals metabolic interactions within the superorganism composed of flagellate Streblomastix strix and complex community of Bacteroidetes bacteria on its surface.</title>
        <authorList>
            <person name="Treitli S.C."/>
            <person name="Kolisko M."/>
            <person name="Husnik F."/>
            <person name="Keeling P."/>
            <person name="Hampl V."/>
        </authorList>
    </citation>
    <scope>NUCLEOTIDE SEQUENCE [LARGE SCALE GENOMIC DNA]</scope>
    <source>
        <strain evidence="1">ST1C</strain>
    </source>
</reference>
<gene>
    <name evidence="1" type="ORF">EZS28_047870</name>
</gene>
<organism evidence="1 2">
    <name type="scientific">Streblomastix strix</name>
    <dbReference type="NCBI Taxonomy" id="222440"/>
    <lineage>
        <taxon>Eukaryota</taxon>
        <taxon>Metamonada</taxon>
        <taxon>Preaxostyla</taxon>
        <taxon>Oxymonadida</taxon>
        <taxon>Streblomastigidae</taxon>
        <taxon>Streblomastix</taxon>
    </lineage>
</organism>
<protein>
    <submittedName>
        <fullName evidence="1">Uncharacterized protein</fullName>
    </submittedName>
</protein>
<evidence type="ECO:0000313" key="2">
    <source>
        <dbReference type="Proteomes" id="UP000324800"/>
    </source>
</evidence>